<dbReference type="Gene3D" id="3.10.350.10">
    <property type="entry name" value="LysM domain"/>
    <property type="match status" value="1"/>
</dbReference>
<protein>
    <submittedName>
        <fullName evidence="2">LysM repeat protein</fullName>
    </submittedName>
</protein>
<reference evidence="2 3" key="1">
    <citation type="submission" date="2023-07" db="EMBL/GenBank/DDBJ databases">
        <title>Comparative genomics of wheat-associated soil bacteria to identify genetic determinants of phenazine resistance.</title>
        <authorList>
            <person name="Mouncey N."/>
        </authorList>
    </citation>
    <scope>NUCLEOTIDE SEQUENCE [LARGE SCALE GENOMIC DNA]</scope>
    <source>
        <strain evidence="2 3">W2I7</strain>
    </source>
</reference>
<comment type="caution">
    <text evidence="2">The sequence shown here is derived from an EMBL/GenBank/DDBJ whole genome shotgun (WGS) entry which is preliminary data.</text>
</comment>
<evidence type="ECO:0000313" key="2">
    <source>
        <dbReference type="EMBL" id="MDQ0642134.1"/>
    </source>
</evidence>
<sequence length="124" mass="12491">MSTISISAPAVPSVRATSSASTRLRLTARGRRLLVALAALPLAAGIGFAALSGGSALASGEAVETTDFDTVTVMPGDTLWAIAEDVAPGEDPRTVISEIEKLNALGGGSLQVGQQLAIPAEYAD</sequence>
<proteinExistence type="predicted"/>
<feature type="domain" description="LysM" evidence="1">
    <location>
        <begin position="69"/>
        <end position="118"/>
    </location>
</feature>
<organism evidence="2 3">
    <name type="scientific">Microbacterium murale</name>
    <dbReference type="NCBI Taxonomy" id="1081040"/>
    <lineage>
        <taxon>Bacteria</taxon>
        <taxon>Bacillati</taxon>
        <taxon>Actinomycetota</taxon>
        <taxon>Actinomycetes</taxon>
        <taxon>Micrococcales</taxon>
        <taxon>Microbacteriaceae</taxon>
        <taxon>Microbacterium</taxon>
    </lineage>
</organism>
<name>A0ABU0P484_9MICO</name>
<dbReference type="Proteomes" id="UP001239085">
    <property type="component" value="Unassembled WGS sequence"/>
</dbReference>
<accession>A0ABU0P484</accession>
<dbReference type="SMART" id="SM00257">
    <property type="entry name" value="LysM"/>
    <property type="match status" value="1"/>
</dbReference>
<dbReference type="SUPFAM" id="SSF54106">
    <property type="entry name" value="LysM domain"/>
    <property type="match status" value="1"/>
</dbReference>
<dbReference type="EMBL" id="JAUSXK010000001">
    <property type="protein sequence ID" value="MDQ0642134.1"/>
    <property type="molecule type" value="Genomic_DNA"/>
</dbReference>
<dbReference type="RefSeq" id="WP_307357608.1">
    <property type="nucleotide sequence ID" value="NZ_JAUSXK010000001.1"/>
</dbReference>
<keyword evidence="3" id="KW-1185">Reference proteome</keyword>
<dbReference type="PROSITE" id="PS51782">
    <property type="entry name" value="LYSM"/>
    <property type="match status" value="1"/>
</dbReference>
<evidence type="ECO:0000259" key="1">
    <source>
        <dbReference type="PROSITE" id="PS51782"/>
    </source>
</evidence>
<dbReference type="InterPro" id="IPR018392">
    <property type="entry name" value="LysM"/>
</dbReference>
<evidence type="ECO:0000313" key="3">
    <source>
        <dbReference type="Proteomes" id="UP001239085"/>
    </source>
</evidence>
<gene>
    <name evidence="2" type="ORF">QFZ46_000294</name>
</gene>
<dbReference type="Pfam" id="PF01476">
    <property type="entry name" value="LysM"/>
    <property type="match status" value="1"/>
</dbReference>
<dbReference type="InterPro" id="IPR036779">
    <property type="entry name" value="LysM_dom_sf"/>
</dbReference>
<dbReference type="CDD" id="cd00118">
    <property type="entry name" value="LysM"/>
    <property type="match status" value="1"/>
</dbReference>